<organism evidence="1 2">
    <name type="scientific">Nesterenkonia sedimenti</name>
    <dbReference type="NCBI Taxonomy" id="1463632"/>
    <lineage>
        <taxon>Bacteria</taxon>
        <taxon>Bacillati</taxon>
        <taxon>Actinomycetota</taxon>
        <taxon>Actinomycetes</taxon>
        <taxon>Micrococcales</taxon>
        <taxon>Micrococcaceae</taxon>
        <taxon>Nesterenkonia</taxon>
    </lineage>
</organism>
<dbReference type="InterPro" id="IPR023198">
    <property type="entry name" value="PGP-like_dom2"/>
</dbReference>
<gene>
    <name evidence="1" type="ORF">HGQ17_01420</name>
</gene>
<dbReference type="InterPro" id="IPR006439">
    <property type="entry name" value="HAD-SF_hydro_IA"/>
</dbReference>
<dbReference type="InterPro" id="IPR036412">
    <property type="entry name" value="HAD-like_sf"/>
</dbReference>
<sequence>MVGMSDLQAVFWDMDGTLVDTEPYWIDAEYELVQAHGGTWSEEKAHQLVGQALTYSAGILQEAGVDLTKEQIITHLSAQVAARCAEAPPWRPGALELLTELKFAGIRCALVTMSWKLLADPIMAALPEGTFEFAVTGDMVSAGKPDPEAYELAFEKMAGDHTERTGEALVKDRSIAIEDSVPGTAAAAASGLVTLAVPHYSTLPASQQWHQWKTLDGATVADLQTLLKTSAAAAV</sequence>
<reference evidence="1 2" key="1">
    <citation type="submission" date="2020-04" db="EMBL/GenBank/DDBJ databases">
        <title>Nesterenkonia sp. nov., isolated from marine sediment.</title>
        <authorList>
            <person name="Zhang G."/>
        </authorList>
    </citation>
    <scope>NUCLEOTIDE SEQUENCE [LARGE SCALE GENOMIC DNA]</scope>
    <source>
        <strain evidence="1 2">MY13</strain>
    </source>
</reference>
<dbReference type="Pfam" id="PF00702">
    <property type="entry name" value="Hydrolase"/>
    <property type="match status" value="1"/>
</dbReference>
<dbReference type="Gene3D" id="3.40.50.1000">
    <property type="entry name" value="HAD superfamily/HAD-like"/>
    <property type="match status" value="1"/>
</dbReference>
<protein>
    <submittedName>
        <fullName evidence="1">HAD family hydrolase</fullName>
    </submittedName>
</protein>
<dbReference type="GO" id="GO:0016787">
    <property type="term" value="F:hydrolase activity"/>
    <property type="evidence" value="ECO:0007669"/>
    <property type="project" value="UniProtKB-KW"/>
</dbReference>
<dbReference type="Proteomes" id="UP000523139">
    <property type="component" value="Unassembled WGS sequence"/>
</dbReference>
<evidence type="ECO:0000313" key="2">
    <source>
        <dbReference type="Proteomes" id="UP000523139"/>
    </source>
</evidence>
<comment type="caution">
    <text evidence="1">The sequence shown here is derived from an EMBL/GenBank/DDBJ whole genome shotgun (WGS) entry which is preliminary data.</text>
</comment>
<dbReference type="PRINTS" id="PR00413">
    <property type="entry name" value="HADHALOGNASE"/>
</dbReference>
<dbReference type="PANTHER" id="PTHR18901:SF38">
    <property type="entry name" value="PSEUDOURIDINE-5'-PHOSPHATASE"/>
    <property type="match status" value="1"/>
</dbReference>
<dbReference type="SFLD" id="SFLDS00003">
    <property type="entry name" value="Haloacid_Dehalogenase"/>
    <property type="match status" value="1"/>
</dbReference>
<dbReference type="AlphaFoldDB" id="A0A7X8TH80"/>
<accession>A0A7X8TH80</accession>
<evidence type="ECO:0000313" key="1">
    <source>
        <dbReference type="EMBL" id="NLS08684.1"/>
    </source>
</evidence>
<keyword evidence="1" id="KW-0378">Hydrolase</keyword>
<proteinExistence type="predicted"/>
<dbReference type="PANTHER" id="PTHR18901">
    <property type="entry name" value="2-DEOXYGLUCOSE-6-PHOSPHATE PHOSPHATASE 2"/>
    <property type="match status" value="1"/>
</dbReference>
<dbReference type="Gene3D" id="1.10.150.240">
    <property type="entry name" value="Putative phosphatase, domain 2"/>
    <property type="match status" value="1"/>
</dbReference>
<keyword evidence="2" id="KW-1185">Reference proteome</keyword>
<dbReference type="InterPro" id="IPR023214">
    <property type="entry name" value="HAD_sf"/>
</dbReference>
<dbReference type="SFLD" id="SFLDG01129">
    <property type="entry name" value="C1.5:_HAD__Beta-PGM__Phosphata"/>
    <property type="match status" value="1"/>
</dbReference>
<name>A0A7X8TH80_9MICC</name>
<dbReference type="SUPFAM" id="SSF56784">
    <property type="entry name" value="HAD-like"/>
    <property type="match status" value="1"/>
</dbReference>
<dbReference type="EMBL" id="JABAHY010000001">
    <property type="protein sequence ID" value="NLS08684.1"/>
    <property type="molecule type" value="Genomic_DNA"/>
</dbReference>
<dbReference type="CDD" id="cd07505">
    <property type="entry name" value="HAD_BPGM-like"/>
    <property type="match status" value="1"/>
</dbReference>